<dbReference type="RefSeq" id="YP_009214225.1">
    <property type="nucleotide sequence ID" value="NC_028959.1"/>
</dbReference>
<keyword evidence="4" id="KW-0804">Transcription</keyword>
<proteinExistence type="inferred from homology"/>
<evidence type="ECO:0000313" key="6">
    <source>
        <dbReference type="Proteomes" id="UP000030737"/>
    </source>
</evidence>
<evidence type="ECO:0000256" key="4">
    <source>
        <dbReference type="ARBA" id="ARBA00023163"/>
    </source>
</evidence>
<evidence type="ECO:0000256" key="2">
    <source>
        <dbReference type="ARBA" id="ARBA00023015"/>
    </source>
</evidence>
<dbReference type="Pfam" id="PF03965">
    <property type="entry name" value="Penicillinase_R"/>
    <property type="match status" value="1"/>
</dbReference>
<dbReference type="Proteomes" id="UP000030737">
    <property type="component" value="Segment"/>
</dbReference>
<gene>
    <name evidence="5" type="ORF">PHIMMP03_20043</name>
</gene>
<dbReference type="KEGG" id="vg:26647169"/>
<accession>A0A0A8WG15</accession>
<dbReference type="GO" id="GO:0045892">
    <property type="term" value="P:negative regulation of DNA-templated transcription"/>
    <property type="evidence" value="ECO:0007669"/>
    <property type="project" value="InterPro"/>
</dbReference>
<evidence type="ECO:0000256" key="1">
    <source>
        <dbReference type="ARBA" id="ARBA00011046"/>
    </source>
</evidence>
<sequence>MKEEILIEKLLRAELIVMEYLWKKDTLMPKKEIVKEIKQIYGWHKSTIKILLKRLIDKGYLARDIIKFQSYYKIIIDNEEYYAFKKKVLKSSKSRKIMRSLTTTHKNVSKEKLDSLEEYYKNLKE</sequence>
<dbReference type="SUPFAM" id="SSF46785">
    <property type="entry name" value="Winged helix' DNA-binding domain"/>
    <property type="match status" value="1"/>
</dbReference>
<organism evidence="5 6">
    <name type="scientific">Clostridium phage phiMMP03</name>
    <dbReference type="NCBI Taxonomy" id="1582157"/>
    <lineage>
        <taxon>Viruses</taxon>
        <taxon>Duplodnaviria</taxon>
        <taxon>Heunggongvirae</taxon>
        <taxon>Uroviricota</taxon>
        <taxon>Caudoviricetes</taxon>
        <taxon>Yongloolinvirus</taxon>
        <taxon>Yongloolinvirus MMP03</taxon>
    </lineage>
</organism>
<dbReference type="GeneID" id="26647169"/>
<evidence type="ECO:0000256" key="3">
    <source>
        <dbReference type="ARBA" id="ARBA00023125"/>
    </source>
</evidence>
<dbReference type="Gene3D" id="1.10.10.10">
    <property type="entry name" value="Winged helix-like DNA-binding domain superfamily/Winged helix DNA-binding domain"/>
    <property type="match status" value="1"/>
</dbReference>
<dbReference type="InterPro" id="IPR005650">
    <property type="entry name" value="BlaI_family"/>
</dbReference>
<dbReference type="OrthoDB" id="19561at10239"/>
<name>A0A0A8WG15_9CAUD</name>
<reference evidence="5 6" key="1">
    <citation type="submission" date="2014-12" db="EMBL/GenBank/DDBJ databases">
        <title>Whole Genome Sequence and Molecular Characterization of Siphoviridae / Myoviridae Phage Infecting Clostridium difficile.</title>
        <authorList>
            <person name="Monot M."/>
        </authorList>
    </citation>
    <scope>NUCLEOTIDE SEQUENCE [LARGE SCALE GENOMIC DNA]</scope>
</reference>
<dbReference type="InterPro" id="IPR036388">
    <property type="entry name" value="WH-like_DNA-bd_sf"/>
</dbReference>
<dbReference type="EMBL" id="LN681542">
    <property type="protein sequence ID" value="CEK40880.1"/>
    <property type="molecule type" value="Genomic_DNA"/>
</dbReference>
<comment type="similarity">
    <text evidence="1">Belongs to the BlaI transcriptional regulatory family.</text>
</comment>
<keyword evidence="6" id="KW-1185">Reference proteome</keyword>
<evidence type="ECO:0008006" key="7">
    <source>
        <dbReference type="Google" id="ProtNLM"/>
    </source>
</evidence>
<protein>
    <recommendedName>
        <fullName evidence="7">Regulatory protein</fullName>
    </recommendedName>
</protein>
<evidence type="ECO:0000313" key="5">
    <source>
        <dbReference type="EMBL" id="CEK40880.1"/>
    </source>
</evidence>
<dbReference type="InterPro" id="IPR036390">
    <property type="entry name" value="WH_DNA-bd_sf"/>
</dbReference>
<dbReference type="GO" id="GO:0003677">
    <property type="term" value="F:DNA binding"/>
    <property type="evidence" value="ECO:0007669"/>
    <property type="project" value="UniProtKB-KW"/>
</dbReference>
<keyword evidence="3" id="KW-0238">DNA-binding</keyword>
<keyword evidence="2" id="KW-0805">Transcription regulation</keyword>